<dbReference type="AlphaFoldDB" id="A0A455SUG1"/>
<gene>
    <name evidence="2" type="ORF">KTA_02620</name>
</gene>
<name>A0A455SUG1_9CHLR</name>
<accession>A0A455SUG1</accession>
<dbReference type="EMBL" id="AP019377">
    <property type="protein sequence ID" value="BBH92063.1"/>
    <property type="molecule type" value="Genomic_DNA"/>
</dbReference>
<feature type="compositionally biased region" description="Basic residues" evidence="1">
    <location>
        <begin position="146"/>
        <end position="159"/>
    </location>
</feature>
<evidence type="ECO:0000256" key="1">
    <source>
        <dbReference type="SAM" id="MobiDB-lite"/>
    </source>
</evidence>
<organism evidence="2">
    <name type="scientific">Thermogemmatispora argillosa</name>
    <dbReference type="NCBI Taxonomy" id="2045280"/>
    <lineage>
        <taxon>Bacteria</taxon>
        <taxon>Bacillati</taxon>
        <taxon>Chloroflexota</taxon>
        <taxon>Ktedonobacteria</taxon>
        <taxon>Thermogemmatisporales</taxon>
        <taxon>Thermogemmatisporaceae</taxon>
        <taxon>Thermogemmatispora</taxon>
    </lineage>
</organism>
<feature type="region of interest" description="Disordered" evidence="1">
    <location>
        <begin position="125"/>
        <end position="165"/>
    </location>
</feature>
<proteinExistence type="predicted"/>
<protein>
    <submittedName>
        <fullName evidence="2">Uncharacterized protein</fullName>
    </submittedName>
</protein>
<sequence length="165" mass="18519">MIGYHRVPPWEQETETRQTTARKQRRETERRHEATSVAISLAETTQGSRSGGKYPEGLQSKDHTEMALVVIVEADPDAAIGGNRGNDPPPLAERWGSIRVKANREGDKHRVPTQPTSLQNLACIGLPGRDRRLRPSSAAGRGVVSRQRHHNKTPPRRERRTNTIR</sequence>
<evidence type="ECO:0000313" key="2">
    <source>
        <dbReference type="EMBL" id="BBH92063.1"/>
    </source>
</evidence>
<reference evidence="2" key="1">
    <citation type="submission" date="2018-12" db="EMBL/GenBank/DDBJ databases">
        <title>Novel natural products biosynthetic potential of the class Ktedonobacteria.</title>
        <authorList>
            <person name="Zheng Y."/>
            <person name="Saitou A."/>
            <person name="Wang C.M."/>
            <person name="Toyoda A."/>
            <person name="Minakuchi Y."/>
            <person name="Sekiguchi Y."/>
            <person name="Ueda K."/>
            <person name="Takano H."/>
            <person name="Sakai Y."/>
            <person name="Yokota A."/>
            <person name="Yabe S."/>
        </authorList>
    </citation>
    <scope>NUCLEOTIDE SEQUENCE</scope>
    <source>
        <strain evidence="2">A3-2</strain>
    </source>
</reference>
<feature type="region of interest" description="Disordered" evidence="1">
    <location>
        <begin position="1"/>
        <end position="60"/>
    </location>
</feature>